<comment type="similarity">
    <text evidence="1">Belongs to the LovG family.</text>
</comment>
<dbReference type="Pfam" id="PF03959">
    <property type="entry name" value="FSH1"/>
    <property type="match status" value="1"/>
</dbReference>
<feature type="domain" description="Serine hydrolase" evidence="3">
    <location>
        <begin position="15"/>
        <end position="249"/>
    </location>
</feature>
<dbReference type="AlphaFoldDB" id="A0AAE0LNR9"/>
<evidence type="ECO:0000313" key="4">
    <source>
        <dbReference type="EMBL" id="KAK3291695.1"/>
    </source>
</evidence>
<evidence type="ECO:0000313" key="5">
    <source>
        <dbReference type="Proteomes" id="UP001278766"/>
    </source>
</evidence>
<keyword evidence="2 4" id="KW-0378">Hydrolase</keyword>
<reference evidence="4" key="1">
    <citation type="journal article" date="2023" name="Mol. Phylogenet. Evol.">
        <title>Genome-scale phylogeny and comparative genomics of the fungal order Sordariales.</title>
        <authorList>
            <person name="Hensen N."/>
            <person name="Bonometti L."/>
            <person name="Westerberg I."/>
            <person name="Brannstrom I.O."/>
            <person name="Guillou S."/>
            <person name="Cros-Aarteil S."/>
            <person name="Calhoun S."/>
            <person name="Haridas S."/>
            <person name="Kuo A."/>
            <person name="Mondo S."/>
            <person name="Pangilinan J."/>
            <person name="Riley R."/>
            <person name="LaButti K."/>
            <person name="Andreopoulos B."/>
            <person name="Lipzen A."/>
            <person name="Chen C."/>
            <person name="Yan M."/>
            <person name="Daum C."/>
            <person name="Ng V."/>
            <person name="Clum A."/>
            <person name="Steindorff A."/>
            <person name="Ohm R.A."/>
            <person name="Martin F."/>
            <person name="Silar P."/>
            <person name="Natvig D.O."/>
            <person name="Lalanne C."/>
            <person name="Gautier V."/>
            <person name="Ament-Velasquez S.L."/>
            <person name="Kruys A."/>
            <person name="Hutchinson M.I."/>
            <person name="Powell A.J."/>
            <person name="Barry K."/>
            <person name="Miller A.N."/>
            <person name="Grigoriev I.V."/>
            <person name="Debuchy R."/>
            <person name="Gladieux P."/>
            <person name="Hiltunen Thoren M."/>
            <person name="Johannesson H."/>
        </authorList>
    </citation>
    <scope>NUCLEOTIDE SEQUENCE</scope>
    <source>
        <strain evidence="4">CBS 168.71</strain>
    </source>
</reference>
<sequence>MEAKRKWYPPQRDRRPRILCLHGGGTTAAIFRAQCRVLIRHLPHFRLVFADAPFVSEPGPDVVPVYEAWGPPFRRWLRWKHSHPALDDEAAARAILTSLELCKARDDLACGGRGGPWVGVLGFSQGAKIAASLLFDQHVWESDEDDAAAKGYRFGVLMAGRGPLVALRRESLGDPALMPAAAMSMQCFEASRTLMHRLRLPTIHVHGLRDEGLTWHRKMSQQYCDPDVTTIVEWQGAHRVPVKADVVEPIAAEIYRVAKECGVFI</sequence>
<evidence type="ECO:0000259" key="3">
    <source>
        <dbReference type="Pfam" id="PF03959"/>
    </source>
</evidence>
<proteinExistence type="inferred from homology"/>
<dbReference type="Proteomes" id="UP001278766">
    <property type="component" value="Unassembled WGS sequence"/>
</dbReference>
<dbReference type="InterPro" id="IPR050593">
    <property type="entry name" value="LovG"/>
</dbReference>
<dbReference type="InterPro" id="IPR005645">
    <property type="entry name" value="FSH-like_dom"/>
</dbReference>
<dbReference type="PANTHER" id="PTHR48070:SF3">
    <property type="entry name" value="ESTERASE DBAE-RELATED"/>
    <property type="match status" value="1"/>
</dbReference>
<comment type="caution">
    <text evidence="4">The sequence shown here is derived from an EMBL/GenBank/DDBJ whole genome shotgun (WGS) entry which is preliminary data.</text>
</comment>
<accession>A0AAE0LNR9</accession>
<dbReference type="SUPFAM" id="SSF53474">
    <property type="entry name" value="alpha/beta-Hydrolases"/>
    <property type="match status" value="1"/>
</dbReference>
<dbReference type="RefSeq" id="XP_062655209.1">
    <property type="nucleotide sequence ID" value="XM_062807746.1"/>
</dbReference>
<dbReference type="PANTHER" id="PTHR48070">
    <property type="entry name" value="ESTERASE OVCA2"/>
    <property type="match status" value="1"/>
</dbReference>
<organism evidence="4 5">
    <name type="scientific">Chaetomium fimeti</name>
    <dbReference type="NCBI Taxonomy" id="1854472"/>
    <lineage>
        <taxon>Eukaryota</taxon>
        <taxon>Fungi</taxon>
        <taxon>Dikarya</taxon>
        <taxon>Ascomycota</taxon>
        <taxon>Pezizomycotina</taxon>
        <taxon>Sordariomycetes</taxon>
        <taxon>Sordariomycetidae</taxon>
        <taxon>Sordariales</taxon>
        <taxon>Chaetomiaceae</taxon>
        <taxon>Chaetomium</taxon>
    </lineage>
</organism>
<dbReference type="GO" id="GO:0016787">
    <property type="term" value="F:hydrolase activity"/>
    <property type="evidence" value="ECO:0007669"/>
    <property type="project" value="UniProtKB-KW"/>
</dbReference>
<name>A0AAE0LNR9_9PEZI</name>
<dbReference type="GO" id="GO:0005737">
    <property type="term" value="C:cytoplasm"/>
    <property type="evidence" value="ECO:0007669"/>
    <property type="project" value="TreeGrafter"/>
</dbReference>
<dbReference type="Gene3D" id="3.40.50.1820">
    <property type="entry name" value="alpha/beta hydrolase"/>
    <property type="match status" value="1"/>
</dbReference>
<protein>
    <submittedName>
        <fullName evidence="4">Serine hydrolase FSH</fullName>
    </submittedName>
</protein>
<dbReference type="GO" id="GO:0005634">
    <property type="term" value="C:nucleus"/>
    <property type="evidence" value="ECO:0007669"/>
    <property type="project" value="TreeGrafter"/>
</dbReference>
<dbReference type="GO" id="GO:0044550">
    <property type="term" value="P:secondary metabolite biosynthetic process"/>
    <property type="evidence" value="ECO:0007669"/>
    <property type="project" value="TreeGrafter"/>
</dbReference>
<dbReference type="InterPro" id="IPR029058">
    <property type="entry name" value="AB_hydrolase_fold"/>
</dbReference>
<evidence type="ECO:0000256" key="2">
    <source>
        <dbReference type="ARBA" id="ARBA00022801"/>
    </source>
</evidence>
<dbReference type="EMBL" id="JAUEPN010000008">
    <property type="protein sequence ID" value="KAK3291695.1"/>
    <property type="molecule type" value="Genomic_DNA"/>
</dbReference>
<keyword evidence="5" id="KW-1185">Reference proteome</keyword>
<dbReference type="GeneID" id="87844694"/>
<gene>
    <name evidence="4" type="ORF">B0H64DRAFT_468353</name>
</gene>
<reference evidence="4" key="2">
    <citation type="submission" date="2023-06" db="EMBL/GenBank/DDBJ databases">
        <authorList>
            <consortium name="Lawrence Berkeley National Laboratory"/>
            <person name="Haridas S."/>
            <person name="Hensen N."/>
            <person name="Bonometti L."/>
            <person name="Westerberg I."/>
            <person name="Brannstrom I.O."/>
            <person name="Guillou S."/>
            <person name="Cros-Aarteil S."/>
            <person name="Calhoun S."/>
            <person name="Kuo A."/>
            <person name="Mondo S."/>
            <person name="Pangilinan J."/>
            <person name="Riley R."/>
            <person name="Labutti K."/>
            <person name="Andreopoulos B."/>
            <person name="Lipzen A."/>
            <person name="Chen C."/>
            <person name="Yanf M."/>
            <person name="Daum C."/>
            <person name="Ng V."/>
            <person name="Clum A."/>
            <person name="Steindorff A."/>
            <person name="Ohm R."/>
            <person name="Martin F."/>
            <person name="Silar P."/>
            <person name="Natvig D."/>
            <person name="Lalanne C."/>
            <person name="Gautier V."/>
            <person name="Ament-Velasquez S.L."/>
            <person name="Kruys A."/>
            <person name="Hutchinson M.I."/>
            <person name="Powell A.J."/>
            <person name="Barry K."/>
            <person name="Miller A.N."/>
            <person name="Grigoriev I.V."/>
            <person name="Debuchy R."/>
            <person name="Gladieux P."/>
            <person name="Thoren M.H."/>
            <person name="Johannesson H."/>
        </authorList>
    </citation>
    <scope>NUCLEOTIDE SEQUENCE</scope>
    <source>
        <strain evidence="4">CBS 168.71</strain>
    </source>
</reference>
<evidence type="ECO:0000256" key="1">
    <source>
        <dbReference type="ARBA" id="ARBA00005863"/>
    </source>
</evidence>